<dbReference type="InterPro" id="IPR000209">
    <property type="entry name" value="Peptidase_S8/S53_dom"/>
</dbReference>
<evidence type="ECO:0000256" key="1">
    <source>
        <dbReference type="ARBA" id="ARBA00011073"/>
    </source>
</evidence>
<evidence type="ECO:0000313" key="7">
    <source>
        <dbReference type="Proteomes" id="UP000186607"/>
    </source>
</evidence>
<dbReference type="EMBL" id="MSTI01000160">
    <property type="protein sequence ID" value="OLV15856.1"/>
    <property type="molecule type" value="Genomic_DNA"/>
</dbReference>
<dbReference type="InterPro" id="IPR036852">
    <property type="entry name" value="Peptidase_S8/S53_dom_sf"/>
</dbReference>
<sequence>MIGLKRFAVWRWLVVGLLCVLGAVMTGCGNPGNPTEPPRDGQARVFPPVAAPGDPVWLIDAPRAASPQGKVRVGGQTADYTTDPTSGWLRFTVPEKAGGGPQPVEFTGLLSQPGLGLSLTVLPLESASQDTVLYAAASDLADIQKTYRDRLNRLLGDCKGSCPPELTNTIERLSALKLPDFQPLLSGRTPGKQALASPATLRPELNISKFPLPVPQPQPSQFCGQVAGLLPSSGLPTGQVISLLNLLFGGSLGIDPSTYGHPEQAPYQNEPPSTVIKKFLDAPTGNGKGVVIHVLDTASNSADPFVTQGEVNYYNTVYKNRPYHGSIAGQVAQVVSPGAALDYQQVCDKNGDCSTLNTVKALCAVAEEARKGGKHVVNLSAGGSYPALGLLWALREVAAAGVPTAASYGNRDDCAGLVPGDRCNHYPADWSGSFATSADPKAPTMLLSVAGWDVATLQMATYNRGMLSPGVITPPPSVQAPGEFWFNRLPYFGSSFAAPVVSGVLANWMACKPGIPFMPFVNTPGQLPLPLSVVRACP</sequence>
<evidence type="ECO:0000256" key="3">
    <source>
        <dbReference type="ARBA" id="ARBA00022801"/>
    </source>
</evidence>
<reference evidence="6 7" key="1">
    <citation type="submission" date="2017-01" db="EMBL/GenBank/DDBJ databases">
        <title>Genome Analysis of Deinococcus marmoris KOPRI26562.</title>
        <authorList>
            <person name="Kim J.H."/>
            <person name="Oh H.-M."/>
        </authorList>
    </citation>
    <scope>NUCLEOTIDE SEQUENCE [LARGE SCALE GENOMIC DNA]</scope>
    <source>
        <strain evidence="6 7">KOPRI26562</strain>
    </source>
</reference>
<dbReference type="OrthoDB" id="9798386at2"/>
<name>A0A1U7NSG4_9DEIO</name>
<accession>A0A1U7NSG4</accession>
<dbReference type="Gene3D" id="3.40.50.200">
    <property type="entry name" value="Peptidase S8/S53 domain"/>
    <property type="match status" value="1"/>
</dbReference>
<dbReference type="Proteomes" id="UP000186607">
    <property type="component" value="Unassembled WGS sequence"/>
</dbReference>
<feature type="domain" description="Peptidase S8/S53" evidence="5">
    <location>
        <begin position="287"/>
        <end position="510"/>
    </location>
</feature>
<evidence type="ECO:0000256" key="4">
    <source>
        <dbReference type="ARBA" id="ARBA00022825"/>
    </source>
</evidence>
<keyword evidence="2" id="KW-0645">Protease</keyword>
<dbReference type="PANTHER" id="PTHR43806:SF11">
    <property type="entry name" value="CEREVISIN-RELATED"/>
    <property type="match status" value="1"/>
</dbReference>
<keyword evidence="7" id="KW-1185">Reference proteome</keyword>
<dbReference type="PROSITE" id="PS51257">
    <property type="entry name" value="PROKAR_LIPOPROTEIN"/>
    <property type="match status" value="1"/>
</dbReference>
<comment type="similarity">
    <text evidence="1">Belongs to the peptidase S8 family.</text>
</comment>
<dbReference type="GO" id="GO:0006508">
    <property type="term" value="P:proteolysis"/>
    <property type="evidence" value="ECO:0007669"/>
    <property type="project" value="UniProtKB-KW"/>
</dbReference>
<dbReference type="InterPro" id="IPR050131">
    <property type="entry name" value="Peptidase_S8_subtilisin-like"/>
</dbReference>
<dbReference type="RefSeq" id="WP_075836658.1">
    <property type="nucleotide sequence ID" value="NZ_MSTI01000160.1"/>
</dbReference>
<dbReference type="SUPFAM" id="SSF52743">
    <property type="entry name" value="Subtilisin-like"/>
    <property type="match status" value="1"/>
</dbReference>
<dbReference type="STRING" id="249408.BOO71_0013684"/>
<dbReference type="GO" id="GO:0004252">
    <property type="term" value="F:serine-type endopeptidase activity"/>
    <property type="evidence" value="ECO:0007669"/>
    <property type="project" value="InterPro"/>
</dbReference>
<dbReference type="GO" id="GO:0005615">
    <property type="term" value="C:extracellular space"/>
    <property type="evidence" value="ECO:0007669"/>
    <property type="project" value="TreeGrafter"/>
</dbReference>
<dbReference type="Pfam" id="PF00082">
    <property type="entry name" value="Peptidase_S8"/>
    <property type="match status" value="1"/>
</dbReference>
<dbReference type="AlphaFoldDB" id="A0A1U7NSG4"/>
<dbReference type="CDD" id="cd00306">
    <property type="entry name" value="Peptidases_S8_S53"/>
    <property type="match status" value="1"/>
</dbReference>
<dbReference type="PANTHER" id="PTHR43806">
    <property type="entry name" value="PEPTIDASE S8"/>
    <property type="match status" value="1"/>
</dbReference>
<keyword evidence="3" id="KW-0378">Hydrolase</keyword>
<keyword evidence="4" id="KW-0720">Serine protease</keyword>
<evidence type="ECO:0000259" key="5">
    <source>
        <dbReference type="Pfam" id="PF00082"/>
    </source>
</evidence>
<gene>
    <name evidence="6" type="ORF">BOO71_0013684</name>
</gene>
<protein>
    <submittedName>
        <fullName evidence="6">Subtilisin</fullName>
    </submittedName>
</protein>
<proteinExistence type="inferred from homology"/>
<organism evidence="6 7">
    <name type="scientific">Deinococcus marmoris</name>
    <dbReference type="NCBI Taxonomy" id="249408"/>
    <lineage>
        <taxon>Bacteria</taxon>
        <taxon>Thermotogati</taxon>
        <taxon>Deinococcota</taxon>
        <taxon>Deinococci</taxon>
        <taxon>Deinococcales</taxon>
        <taxon>Deinococcaceae</taxon>
        <taxon>Deinococcus</taxon>
    </lineage>
</organism>
<evidence type="ECO:0000313" key="6">
    <source>
        <dbReference type="EMBL" id="OLV15856.1"/>
    </source>
</evidence>
<comment type="caution">
    <text evidence="6">The sequence shown here is derived from an EMBL/GenBank/DDBJ whole genome shotgun (WGS) entry which is preliminary data.</text>
</comment>
<evidence type="ECO:0000256" key="2">
    <source>
        <dbReference type="ARBA" id="ARBA00022670"/>
    </source>
</evidence>